<name>A0ABD2Y5M4_9GENT</name>
<keyword evidence="2 4" id="KW-0863">Zinc-finger</keyword>
<proteinExistence type="predicted"/>
<keyword evidence="1" id="KW-0479">Metal-binding</keyword>
<dbReference type="SMART" id="SM00575">
    <property type="entry name" value="ZnF_PMZ"/>
    <property type="match status" value="1"/>
</dbReference>
<organism evidence="7 8">
    <name type="scientific">Cinchona calisaya</name>
    <dbReference type="NCBI Taxonomy" id="153742"/>
    <lineage>
        <taxon>Eukaryota</taxon>
        <taxon>Viridiplantae</taxon>
        <taxon>Streptophyta</taxon>
        <taxon>Embryophyta</taxon>
        <taxon>Tracheophyta</taxon>
        <taxon>Spermatophyta</taxon>
        <taxon>Magnoliopsida</taxon>
        <taxon>eudicotyledons</taxon>
        <taxon>Gunneridae</taxon>
        <taxon>Pentapetalae</taxon>
        <taxon>asterids</taxon>
        <taxon>lamiids</taxon>
        <taxon>Gentianales</taxon>
        <taxon>Rubiaceae</taxon>
        <taxon>Cinchonoideae</taxon>
        <taxon>Cinchoneae</taxon>
        <taxon>Cinchona</taxon>
    </lineage>
</organism>
<reference evidence="7 8" key="1">
    <citation type="submission" date="2024-11" db="EMBL/GenBank/DDBJ databases">
        <title>A near-complete genome assembly of Cinchona calisaya.</title>
        <authorList>
            <person name="Lian D.C."/>
            <person name="Zhao X.W."/>
            <person name="Wei L."/>
        </authorList>
    </citation>
    <scope>NUCLEOTIDE SEQUENCE [LARGE SCALE GENOMIC DNA]</scope>
    <source>
        <tissue evidence="7">Nenye</tissue>
    </source>
</reference>
<dbReference type="PROSITE" id="PS50966">
    <property type="entry name" value="ZF_SWIM"/>
    <property type="match status" value="1"/>
</dbReference>
<evidence type="ECO:0000256" key="1">
    <source>
        <dbReference type="ARBA" id="ARBA00022723"/>
    </source>
</evidence>
<feature type="domain" description="SWIM-type" evidence="6">
    <location>
        <begin position="63"/>
        <end position="95"/>
    </location>
</feature>
<keyword evidence="8" id="KW-1185">Reference proteome</keyword>
<comment type="caution">
    <text evidence="7">The sequence shown here is derived from an EMBL/GenBank/DDBJ whole genome shotgun (WGS) entry which is preliminary data.</text>
</comment>
<sequence length="211" mass="24558">MEILRSKVMSRVQKRFGKACSWQKTVVPNVIKKLNKNTEICRRCTMLFATGSEYQVKDSEVSYIVNINERICDCKMWNLTGIPCIHATIVLINRRADLESYYHSSLTKTMKAYSEVIHPMPDVTFWPDIEVQPSCVLPPNLRRRSGRPKKARRREQGEAPAIGQGKRSTTLRKILLKLLWLMEALMVKYHLLLKLHQLMEALMVKYLLLKL</sequence>
<dbReference type="EMBL" id="JBJUIK010000015">
    <property type="protein sequence ID" value="KAL3500958.1"/>
    <property type="molecule type" value="Genomic_DNA"/>
</dbReference>
<dbReference type="InterPro" id="IPR007527">
    <property type="entry name" value="Znf_SWIM"/>
</dbReference>
<dbReference type="PANTHER" id="PTHR31973">
    <property type="entry name" value="POLYPROTEIN, PUTATIVE-RELATED"/>
    <property type="match status" value="1"/>
</dbReference>
<feature type="compositionally biased region" description="Basic residues" evidence="5">
    <location>
        <begin position="141"/>
        <end position="153"/>
    </location>
</feature>
<evidence type="ECO:0000256" key="4">
    <source>
        <dbReference type="PROSITE-ProRule" id="PRU00325"/>
    </source>
</evidence>
<keyword evidence="3" id="KW-0862">Zinc</keyword>
<accession>A0ABD2Y5M4</accession>
<dbReference type="InterPro" id="IPR006564">
    <property type="entry name" value="Znf_PMZ"/>
</dbReference>
<evidence type="ECO:0000313" key="7">
    <source>
        <dbReference type="EMBL" id="KAL3500958.1"/>
    </source>
</evidence>
<feature type="region of interest" description="Disordered" evidence="5">
    <location>
        <begin position="141"/>
        <end position="164"/>
    </location>
</feature>
<evidence type="ECO:0000256" key="5">
    <source>
        <dbReference type="SAM" id="MobiDB-lite"/>
    </source>
</evidence>
<gene>
    <name evidence="7" type="ORF">ACH5RR_035407</name>
</gene>
<evidence type="ECO:0000313" key="8">
    <source>
        <dbReference type="Proteomes" id="UP001630127"/>
    </source>
</evidence>
<evidence type="ECO:0000256" key="3">
    <source>
        <dbReference type="ARBA" id="ARBA00022833"/>
    </source>
</evidence>
<dbReference type="AlphaFoldDB" id="A0ABD2Y5M4"/>
<evidence type="ECO:0000259" key="6">
    <source>
        <dbReference type="PROSITE" id="PS50966"/>
    </source>
</evidence>
<dbReference type="Proteomes" id="UP001630127">
    <property type="component" value="Unassembled WGS sequence"/>
</dbReference>
<dbReference type="Pfam" id="PF04434">
    <property type="entry name" value="SWIM"/>
    <property type="match status" value="1"/>
</dbReference>
<dbReference type="PANTHER" id="PTHR31973:SF197">
    <property type="entry name" value="SWIM-TYPE DOMAIN-CONTAINING PROTEIN"/>
    <property type="match status" value="1"/>
</dbReference>
<evidence type="ECO:0000256" key="2">
    <source>
        <dbReference type="ARBA" id="ARBA00022771"/>
    </source>
</evidence>
<dbReference type="GO" id="GO:0008270">
    <property type="term" value="F:zinc ion binding"/>
    <property type="evidence" value="ECO:0007669"/>
    <property type="project" value="UniProtKB-KW"/>
</dbReference>
<protein>
    <recommendedName>
        <fullName evidence="6">SWIM-type domain-containing protein</fullName>
    </recommendedName>
</protein>